<feature type="chain" id="PRO_5040136605" evidence="2">
    <location>
        <begin position="17"/>
        <end position="114"/>
    </location>
</feature>
<evidence type="ECO:0000256" key="2">
    <source>
        <dbReference type="SAM" id="SignalP"/>
    </source>
</evidence>
<keyword evidence="4" id="KW-1185">Reference proteome</keyword>
<name>A0A9P1I4W9_9PELO</name>
<comment type="caution">
    <text evidence="3">The sequence shown here is derived from an EMBL/GenBank/DDBJ whole genome shotgun (WGS) entry which is preliminary data.</text>
</comment>
<proteinExistence type="predicted"/>
<dbReference type="EMBL" id="CANHGI010000001">
    <property type="protein sequence ID" value="CAI5438130.1"/>
    <property type="molecule type" value="Genomic_DNA"/>
</dbReference>
<feature type="region of interest" description="Disordered" evidence="1">
    <location>
        <begin position="46"/>
        <end position="97"/>
    </location>
</feature>
<dbReference type="OrthoDB" id="5827689at2759"/>
<keyword evidence="2" id="KW-0732">Signal</keyword>
<reference evidence="3" key="1">
    <citation type="submission" date="2022-11" db="EMBL/GenBank/DDBJ databases">
        <authorList>
            <person name="Kikuchi T."/>
        </authorList>
    </citation>
    <scope>NUCLEOTIDE SEQUENCE</scope>
    <source>
        <strain evidence="3">PS1010</strain>
    </source>
</reference>
<evidence type="ECO:0000313" key="3">
    <source>
        <dbReference type="EMBL" id="CAI5438130.1"/>
    </source>
</evidence>
<organism evidence="3 4">
    <name type="scientific">Caenorhabditis angaria</name>
    <dbReference type="NCBI Taxonomy" id="860376"/>
    <lineage>
        <taxon>Eukaryota</taxon>
        <taxon>Metazoa</taxon>
        <taxon>Ecdysozoa</taxon>
        <taxon>Nematoda</taxon>
        <taxon>Chromadorea</taxon>
        <taxon>Rhabditida</taxon>
        <taxon>Rhabditina</taxon>
        <taxon>Rhabditomorpha</taxon>
        <taxon>Rhabditoidea</taxon>
        <taxon>Rhabditidae</taxon>
        <taxon>Peloderinae</taxon>
        <taxon>Caenorhabditis</taxon>
    </lineage>
</organism>
<feature type="compositionally biased region" description="Polar residues" evidence="1">
    <location>
        <begin position="77"/>
        <end position="95"/>
    </location>
</feature>
<dbReference type="Proteomes" id="UP001152747">
    <property type="component" value="Unassembled WGS sequence"/>
</dbReference>
<evidence type="ECO:0000313" key="4">
    <source>
        <dbReference type="Proteomes" id="UP001152747"/>
    </source>
</evidence>
<gene>
    <name evidence="3" type="ORF">CAMP_LOCUS767</name>
</gene>
<sequence>MRAVLAIFLLVVFVKSLPIEIKDIELLFPPQNTFLDSNGEYLTKIDKQIGDSQESEEAPARKACEPKQESVPEEGQDFQNSDYPTSNFNDTTPLNGTIVEDPMEVKIYKAECDD</sequence>
<dbReference type="AlphaFoldDB" id="A0A9P1I4W9"/>
<feature type="compositionally biased region" description="Basic and acidic residues" evidence="1">
    <location>
        <begin position="58"/>
        <end position="70"/>
    </location>
</feature>
<protein>
    <submittedName>
        <fullName evidence="3">Uncharacterized protein</fullName>
    </submittedName>
</protein>
<evidence type="ECO:0000256" key="1">
    <source>
        <dbReference type="SAM" id="MobiDB-lite"/>
    </source>
</evidence>
<feature type="signal peptide" evidence="2">
    <location>
        <begin position="1"/>
        <end position="16"/>
    </location>
</feature>
<accession>A0A9P1I4W9</accession>